<organism evidence="1 2">
    <name type="scientific">Rheinheimera pacifica</name>
    <dbReference type="NCBI Taxonomy" id="173990"/>
    <lineage>
        <taxon>Bacteria</taxon>
        <taxon>Pseudomonadati</taxon>
        <taxon>Pseudomonadota</taxon>
        <taxon>Gammaproteobacteria</taxon>
        <taxon>Chromatiales</taxon>
        <taxon>Chromatiaceae</taxon>
        <taxon>Rheinheimera</taxon>
    </lineage>
</organism>
<dbReference type="RefSeq" id="WP_092789375.1">
    <property type="nucleotide sequence ID" value="NZ_DASWWU010000014.1"/>
</dbReference>
<evidence type="ECO:0000313" key="1">
    <source>
        <dbReference type="EMBL" id="SEH57562.1"/>
    </source>
</evidence>
<name>A0A1H6JF99_9GAMM</name>
<dbReference type="Proteomes" id="UP000199371">
    <property type="component" value="Unassembled WGS sequence"/>
</dbReference>
<protein>
    <submittedName>
        <fullName evidence="1">Uncharacterized protein</fullName>
    </submittedName>
</protein>
<dbReference type="AlphaFoldDB" id="A0A1H6JF99"/>
<gene>
    <name evidence="1" type="ORF">SAMN05660691_00263</name>
</gene>
<dbReference type="EMBL" id="FNXF01000001">
    <property type="protein sequence ID" value="SEH57562.1"/>
    <property type="molecule type" value="Genomic_DNA"/>
</dbReference>
<evidence type="ECO:0000313" key="2">
    <source>
        <dbReference type="Proteomes" id="UP000199371"/>
    </source>
</evidence>
<sequence>MNRNVNAKSVAHIVFSEKTVHGDNIPCAYIDLRNPTECILEQDKTGIWLTLAIKAELMDELALAWCQQRKFTCSDAGQPDNIKA</sequence>
<accession>A0A1H6JF99</accession>
<keyword evidence="2" id="KW-1185">Reference proteome</keyword>
<dbReference type="STRING" id="173990.SAMN05660691_00263"/>
<reference evidence="2" key="1">
    <citation type="submission" date="2016-10" db="EMBL/GenBank/DDBJ databases">
        <authorList>
            <person name="Varghese N."/>
            <person name="Submissions S."/>
        </authorList>
    </citation>
    <scope>NUCLEOTIDE SEQUENCE [LARGE SCALE GENOMIC DNA]</scope>
    <source>
        <strain evidence="2">DSM 17616</strain>
    </source>
</reference>
<proteinExistence type="predicted"/>